<reference evidence="2 3" key="1">
    <citation type="submission" date="2021-06" db="EMBL/GenBank/DDBJ databases">
        <title>Caerostris darwini draft genome.</title>
        <authorList>
            <person name="Kono N."/>
            <person name="Arakawa K."/>
        </authorList>
    </citation>
    <scope>NUCLEOTIDE SEQUENCE [LARGE SCALE GENOMIC DNA]</scope>
</reference>
<keyword evidence="1" id="KW-0732">Signal</keyword>
<dbReference type="EMBL" id="BPLQ01004677">
    <property type="protein sequence ID" value="GIY09724.1"/>
    <property type="molecule type" value="Genomic_DNA"/>
</dbReference>
<keyword evidence="3" id="KW-1185">Reference proteome</keyword>
<sequence length="96" mass="10967">MQLKSLALVIFTLHKSVVEGEKKKSTLHPQSCFPFYIPPSILIRKVTNANDTLQEFSPAKRQPNPLPPPFFDRMVRRRGWGGWNSCVVGRSNTCLR</sequence>
<evidence type="ECO:0008006" key="4">
    <source>
        <dbReference type="Google" id="ProtNLM"/>
    </source>
</evidence>
<evidence type="ECO:0000313" key="3">
    <source>
        <dbReference type="Proteomes" id="UP001054837"/>
    </source>
</evidence>
<name>A0AAV4QK90_9ARAC</name>
<protein>
    <recommendedName>
        <fullName evidence="4">Secreted protein</fullName>
    </recommendedName>
</protein>
<dbReference type="Proteomes" id="UP001054837">
    <property type="component" value="Unassembled WGS sequence"/>
</dbReference>
<feature type="signal peptide" evidence="1">
    <location>
        <begin position="1"/>
        <end position="20"/>
    </location>
</feature>
<evidence type="ECO:0000256" key="1">
    <source>
        <dbReference type="SAM" id="SignalP"/>
    </source>
</evidence>
<organism evidence="2 3">
    <name type="scientific">Caerostris darwini</name>
    <dbReference type="NCBI Taxonomy" id="1538125"/>
    <lineage>
        <taxon>Eukaryota</taxon>
        <taxon>Metazoa</taxon>
        <taxon>Ecdysozoa</taxon>
        <taxon>Arthropoda</taxon>
        <taxon>Chelicerata</taxon>
        <taxon>Arachnida</taxon>
        <taxon>Araneae</taxon>
        <taxon>Araneomorphae</taxon>
        <taxon>Entelegynae</taxon>
        <taxon>Araneoidea</taxon>
        <taxon>Araneidae</taxon>
        <taxon>Caerostris</taxon>
    </lineage>
</organism>
<evidence type="ECO:0000313" key="2">
    <source>
        <dbReference type="EMBL" id="GIY09724.1"/>
    </source>
</evidence>
<proteinExistence type="predicted"/>
<gene>
    <name evidence="2" type="ORF">CDAR_60101</name>
</gene>
<accession>A0AAV4QK90</accession>
<feature type="chain" id="PRO_5043910096" description="Secreted protein" evidence="1">
    <location>
        <begin position="21"/>
        <end position="96"/>
    </location>
</feature>
<comment type="caution">
    <text evidence="2">The sequence shown here is derived from an EMBL/GenBank/DDBJ whole genome shotgun (WGS) entry which is preliminary data.</text>
</comment>
<dbReference type="AlphaFoldDB" id="A0AAV4QK90"/>